<dbReference type="EMBL" id="JAPNKA010000001">
    <property type="protein sequence ID" value="MCY1081040.1"/>
    <property type="molecule type" value="Genomic_DNA"/>
</dbReference>
<keyword evidence="2" id="KW-1185">Reference proteome</keyword>
<dbReference type="Proteomes" id="UP001207654">
    <property type="component" value="Unassembled WGS sequence"/>
</dbReference>
<reference evidence="1 2" key="1">
    <citation type="submission" date="2022-11" db="EMBL/GenBank/DDBJ databases">
        <title>Minimal conservation of predation-associated metabolite biosynthetic gene clusters underscores biosynthetic potential of Myxococcota including descriptions for ten novel species: Archangium lansinium sp. nov., Myxococcus landrumus sp. nov., Nannocystis bai.</title>
        <authorList>
            <person name="Ahearne A."/>
            <person name="Stevens C."/>
            <person name="Phillips K."/>
        </authorList>
    </citation>
    <scope>NUCLEOTIDE SEQUENCE [LARGE SCALE GENOMIC DNA]</scope>
    <source>
        <strain evidence="1 2">MIWBW</strain>
    </source>
</reference>
<dbReference type="Pfam" id="PF11213">
    <property type="entry name" value="DUF3006"/>
    <property type="match status" value="1"/>
</dbReference>
<comment type="caution">
    <text evidence="1">The sequence shown here is derived from an EMBL/GenBank/DDBJ whole genome shotgun (WGS) entry which is preliminary data.</text>
</comment>
<proteinExistence type="predicted"/>
<dbReference type="InterPro" id="IPR021377">
    <property type="entry name" value="DUF3006"/>
</dbReference>
<accession>A0ABT4AHC0</accession>
<dbReference type="RefSeq" id="WP_267539655.1">
    <property type="nucleotide sequence ID" value="NZ_JAPNKA010000001.1"/>
</dbReference>
<name>A0ABT4AHC0_9BACT</name>
<evidence type="ECO:0000313" key="1">
    <source>
        <dbReference type="EMBL" id="MCY1081040.1"/>
    </source>
</evidence>
<protein>
    <submittedName>
        <fullName evidence="1">DUF3006 domain-containing protein</fullName>
    </submittedName>
</protein>
<organism evidence="1 2">
    <name type="scientific">Archangium lansingense</name>
    <dbReference type="NCBI Taxonomy" id="2995310"/>
    <lineage>
        <taxon>Bacteria</taxon>
        <taxon>Pseudomonadati</taxon>
        <taxon>Myxococcota</taxon>
        <taxon>Myxococcia</taxon>
        <taxon>Myxococcales</taxon>
        <taxon>Cystobacterineae</taxon>
        <taxon>Archangiaceae</taxon>
        <taxon>Archangium</taxon>
    </lineage>
</organism>
<sequence length="87" mass="9912">MKKKQPRARPTATLDRFEDELAVLIVDGRQVTRRREELPPDAREGDVLDLTTLKVDTAATERLRTEVRQAREQAMKGKTPPPGDFDL</sequence>
<evidence type="ECO:0000313" key="2">
    <source>
        <dbReference type="Proteomes" id="UP001207654"/>
    </source>
</evidence>
<gene>
    <name evidence="1" type="ORF">OV287_41985</name>
</gene>